<accession>A0A1V0UWH7</accession>
<name>A0A1V0UWH7_9BACL</name>
<protein>
    <submittedName>
        <fullName evidence="1">Stage III sporulation protein AB</fullName>
    </submittedName>
</protein>
<dbReference type="RefSeq" id="WP_083041101.1">
    <property type="nucleotide sequence ID" value="NZ_CP020557.1"/>
</dbReference>
<proteinExistence type="predicted"/>
<dbReference type="NCBIfam" id="TIGR02833">
    <property type="entry name" value="spore_III_AB"/>
    <property type="match status" value="1"/>
</dbReference>
<dbReference type="InterPro" id="IPR014198">
    <property type="entry name" value="Spore_III_AB"/>
</dbReference>
<dbReference type="Proteomes" id="UP000192727">
    <property type="component" value="Chromosome"/>
</dbReference>
<evidence type="ECO:0000313" key="2">
    <source>
        <dbReference type="Proteomes" id="UP000192727"/>
    </source>
</evidence>
<dbReference type="PIRSF" id="PIRSF021435">
    <property type="entry name" value="SpoIIIAB"/>
    <property type="match status" value="1"/>
</dbReference>
<dbReference type="Pfam" id="PF09548">
    <property type="entry name" value="Spore_III_AB"/>
    <property type="match status" value="1"/>
</dbReference>
<sequence length="171" mass="19456">MVKMLGVVLVLGAGTLYGFVQAMHYARRPKQIRQLHQALQRLETEIVYGYTPLPEALLSVSMQINEPLSSMFAELGGSLAREERTVREVWEGTLRKYWGHSSMKSVEFQAMLQLGYTLGLSDREDQVKHLKLAAAQLHAEEKQAADEQKRYEKMWKSLGLLMGALVVILMY</sequence>
<reference evidence="1 2" key="1">
    <citation type="submission" date="2017-03" db="EMBL/GenBank/DDBJ databases">
        <title>Paenibacillus larvae genome sequencing.</title>
        <authorList>
            <person name="Dingman D.W."/>
        </authorList>
    </citation>
    <scope>NUCLEOTIDE SEQUENCE [LARGE SCALE GENOMIC DNA]</scope>
    <source>
        <strain evidence="1 2">SAG 10367</strain>
    </source>
</reference>
<dbReference type="EMBL" id="CP020557">
    <property type="protein sequence ID" value="ARF69462.1"/>
    <property type="molecule type" value="Genomic_DNA"/>
</dbReference>
<dbReference type="AlphaFoldDB" id="A0A1V0UWH7"/>
<organism evidence="1 2">
    <name type="scientific">Paenibacillus larvae subsp. pulvifaciens</name>
    <dbReference type="NCBI Taxonomy" id="1477"/>
    <lineage>
        <taxon>Bacteria</taxon>
        <taxon>Bacillati</taxon>
        <taxon>Bacillota</taxon>
        <taxon>Bacilli</taxon>
        <taxon>Bacillales</taxon>
        <taxon>Paenibacillaceae</taxon>
        <taxon>Paenibacillus</taxon>
    </lineage>
</organism>
<gene>
    <name evidence="1" type="ORF">B7C51_19060</name>
</gene>
<evidence type="ECO:0000313" key="1">
    <source>
        <dbReference type="EMBL" id="ARF69462.1"/>
    </source>
</evidence>